<evidence type="ECO:0000313" key="2">
    <source>
        <dbReference type="EMBL" id="SMR59029.1"/>
    </source>
</evidence>
<dbReference type="EMBL" id="LT854262">
    <property type="protein sequence ID" value="SMR59029.1"/>
    <property type="molecule type" value="Genomic_DNA"/>
</dbReference>
<evidence type="ECO:0000256" key="1">
    <source>
        <dbReference type="SAM" id="SignalP"/>
    </source>
</evidence>
<evidence type="ECO:0000313" key="3">
    <source>
        <dbReference type="Proteomes" id="UP000245764"/>
    </source>
</evidence>
<sequence>MQLKTYLLVAVATLTAVEATPTNMLCKINPKTAYEICESLYGRASGDGTTLYWEGWGPDSGPGYSWGLLLISHKNGGLSTAALPICTAAEAPGRDVSEVVVELWPAHRV</sequence>
<protein>
    <submittedName>
        <fullName evidence="2">Uncharacterized protein</fullName>
    </submittedName>
</protein>
<feature type="signal peptide" evidence="1">
    <location>
        <begin position="1"/>
        <end position="19"/>
    </location>
</feature>
<organism evidence="2 3">
    <name type="scientific">Zymoseptoria tritici ST99CH_1E4</name>
    <dbReference type="NCBI Taxonomy" id="1276532"/>
    <lineage>
        <taxon>Eukaryota</taxon>
        <taxon>Fungi</taxon>
        <taxon>Dikarya</taxon>
        <taxon>Ascomycota</taxon>
        <taxon>Pezizomycotina</taxon>
        <taxon>Dothideomycetes</taxon>
        <taxon>Dothideomycetidae</taxon>
        <taxon>Mycosphaerellales</taxon>
        <taxon>Mycosphaerellaceae</taxon>
        <taxon>Zymoseptoria</taxon>
    </lineage>
</organism>
<proteinExistence type="predicted"/>
<accession>A0A2H1GZN9</accession>
<feature type="chain" id="PRO_5013850149" evidence="1">
    <location>
        <begin position="20"/>
        <end position="109"/>
    </location>
</feature>
<gene>
    <name evidence="2" type="ORF">ZT1E4_G9764</name>
</gene>
<dbReference type="AlphaFoldDB" id="A0A2H1GZN9"/>
<reference evidence="3" key="1">
    <citation type="submission" date="2017-05" db="EMBL/GenBank/DDBJ databases">
        <authorList>
            <person name="Song R."/>
            <person name="Chenine A.L."/>
            <person name="Ruprecht R.M."/>
        </authorList>
    </citation>
    <scope>NUCLEOTIDE SEQUENCE [LARGE SCALE GENOMIC DNA]</scope>
</reference>
<keyword evidence="1" id="KW-0732">Signal</keyword>
<dbReference type="Proteomes" id="UP000245764">
    <property type="component" value="Chromosome 10"/>
</dbReference>
<name>A0A2H1GZN9_ZYMTR</name>